<name>A0ABP8V718_9GAMM</name>
<accession>A0ABP8V718</accession>
<protein>
    <recommendedName>
        <fullName evidence="3">DNA polymerase III subunit chi</fullName>
    </recommendedName>
</protein>
<gene>
    <name evidence="1" type="ORF">GCM10023116_36330</name>
</gene>
<organism evidence="1 2">
    <name type="scientific">Kistimonas scapharcae</name>
    <dbReference type="NCBI Taxonomy" id="1036133"/>
    <lineage>
        <taxon>Bacteria</taxon>
        <taxon>Pseudomonadati</taxon>
        <taxon>Pseudomonadota</taxon>
        <taxon>Gammaproteobacteria</taxon>
        <taxon>Oceanospirillales</taxon>
        <taxon>Endozoicomonadaceae</taxon>
        <taxon>Kistimonas</taxon>
    </lineage>
</organism>
<dbReference type="Proteomes" id="UP001500604">
    <property type="component" value="Unassembled WGS sequence"/>
</dbReference>
<evidence type="ECO:0000313" key="1">
    <source>
        <dbReference type="EMBL" id="GAA4651349.1"/>
    </source>
</evidence>
<reference evidence="2" key="1">
    <citation type="journal article" date="2019" name="Int. J. Syst. Evol. Microbiol.">
        <title>The Global Catalogue of Microorganisms (GCM) 10K type strain sequencing project: providing services to taxonomists for standard genome sequencing and annotation.</title>
        <authorList>
            <consortium name="The Broad Institute Genomics Platform"/>
            <consortium name="The Broad Institute Genome Sequencing Center for Infectious Disease"/>
            <person name="Wu L."/>
            <person name="Ma J."/>
        </authorList>
    </citation>
    <scope>NUCLEOTIDE SEQUENCE [LARGE SCALE GENOMIC DNA]</scope>
    <source>
        <strain evidence="2">JCM 17805</strain>
    </source>
</reference>
<comment type="caution">
    <text evidence="1">The sequence shown here is derived from an EMBL/GenBank/DDBJ whole genome shotgun (WGS) entry which is preliminary data.</text>
</comment>
<dbReference type="RefSeq" id="WP_345197710.1">
    <property type="nucleotide sequence ID" value="NZ_BAABFL010000449.1"/>
</dbReference>
<sequence>MSENHPTEKNTAELLGELETLKDFLGTPGMHNNQEDSISDEANMDEIPILFDIAMDDDEEDIPLLLDQVDNTAEMPDDTQQLPTQQSPDQLKATLEQAGELLIQEIIDEEMIRIEAVLRRQLKDKLNQLLGGDKK</sequence>
<keyword evidence="2" id="KW-1185">Reference proteome</keyword>
<evidence type="ECO:0000313" key="2">
    <source>
        <dbReference type="Proteomes" id="UP001500604"/>
    </source>
</evidence>
<proteinExistence type="predicted"/>
<evidence type="ECO:0008006" key="3">
    <source>
        <dbReference type="Google" id="ProtNLM"/>
    </source>
</evidence>
<dbReference type="EMBL" id="BAABFL010000449">
    <property type="protein sequence ID" value="GAA4651349.1"/>
    <property type="molecule type" value="Genomic_DNA"/>
</dbReference>